<dbReference type="GO" id="GO:0005737">
    <property type="term" value="C:cytoplasm"/>
    <property type="evidence" value="ECO:0007669"/>
    <property type="project" value="UniProtKB-SubCell"/>
</dbReference>
<protein>
    <submittedName>
        <fullName evidence="13">F-box/LRR-repeat protein 3</fullName>
    </submittedName>
</protein>
<keyword evidence="7" id="KW-0833">Ubl conjugation pathway</keyword>
<keyword evidence="8" id="KW-0090">Biological rhythms</keyword>
<keyword evidence="6" id="KW-0677">Repeat</keyword>
<evidence type="ECO:0000313" key="13">
    <source>
        <dbReference type="RefSeq" id="XP_032832820.1"/>
    </source>
</evidence>
<dbReference type="PANTHER" id="PTHR20933:SF4">
    <property type="entry name" value="F-BOX INVOLVED IN POLYQ PATHOGENESIS, ISOFORM A"/>
    <property type="match status" value="1"/>
</dbReference>
<dbReference type="SUPFAM" id="SSF81383">
    <property type="entry name" value="F-box domain"/>
    <property type="match status" value="1"/>
</dbReference>
<dbReference type="PROSITE" id="PS50181">
    <property type="entry name" value="FBOX"/>
    <property type="match status" value="1"/>
</dbReference>
<feature type="compositionally biased region" description="Gly residues" evidence="10">
    <location>
        <begin position="125"/>
        <end position="147"/>
    </location>
</feature>
<feature type="region of interest" description="Disordered" evidence="10">
    <location>
        <begin position="1"/>
        <end position="52"/>
    </location>
</feature>
<feature type="domain" description="F-box" evidence="11">
    <location>
        <begin position="243"/>
        <end position="289"/>
    </location>
</feature>
<dbReference type="GO" id="GO:0031398">
    <property type="term" value="P:positive regulation of protein ubiquitination"/>
    <property type="evidence" value="ECO:0007669"/>
    <property type="project" value="TreeGrafter"/>
</dbReference>
<evidence type="ECO:0000256" key="2">
    <source>
        <dbReference type="ARBA" id="ARBA00004496"/>
    </source>
</evidence>
<proteinExistence type="predicted"/>
<dbReference type="FunFam" id="1.20.1280.50:FF:000005">
    <property type="entry name" value="F-box/LRR-repeat protein 3 isoform X1"/>
    <property type="match status" value="1"/>
</dbReference>
<evidence type="ECO:0000256" key="8">
    <source>
        <dbReference type="ARBA" id="ARBA00023108"/>
    </source>
</evidence>
<dbReference type="AlphaFoldDB" id="A0AAJ7XFV7"/>
<feature type="region of interest" description="Disordered" evidence="10">
    <location>
        <begin position="91"/>
        <end position="227"/>
    </location>
</feature>
<evidence type="ECO:0000259" key="11">
    <source>
        <dbReference type="PROSITE" id="PS50181"/>
    </source>
</evidence>
<dbReference type="PANTHER" id="PTHR20933">
    <property type="entry name" value="F-BOX ONLY PROTEIN 33"/>
    <property type="match status" value="1"/>
</dbReference>
<evidence type="ECO:0000256" key="1">
    <source>
        <dbReference type="ARBA" id="ARBA00004123"/>
    </source>
</evidence>
<evidence type="ECO:0000256" key="7">
    <source>
        <dbReference type="ARBA" id="ARBA00022786"/>
    </source>
</evidence>
<dbReference type="CTD" id="26224"/>
<dbReference type="Proteomes" id="UP001318040">
    <property type="component" value="Chromosome 61"/>
</dbReference>
<evidence type="ECO:0000256" key="3">
    <source>
        <dbReference type="ARBA" id="ARBA00004906"/>
    </source>
</evidence>
<evidence type="ECO:0000256" key="10">
    <source>
        <dbReference type="SAM" id="MobiDB-lite"/>
    </source>
</evidence>
<comment type="subcellular location">
    <subcellularLocation>
        <location evidence="2">Cytoplasm</location>
    </subcellularLocation>
    <subcellularLocation>
        <location evidence="1">Nucleus</location>
    </subcellularLocation>
</comment>
<evidence type="ECO:0000256" key="5">
    <source>
        <dbReference type="ARBA" id="ARBA00022614"/>
    </source>
</evidence>
<dbReference type="SUPFAM" id="SSF52047">
    <property type="entry name" value="RNI-like"/>
    <property type="match status" value="1"/>
</dbReference>
<evidence type="ECO:0000256" key="9">
    <source>
        <dbReference type="ARBA" id="ARBA00023242"/>
    </source>
</evidence>
<dbReference type="Pfam" id="PF12937">
    <property type="entry name" value="F-box-like"/>
    <property type="match status" value="1"/>
</dbReference>
<dbReference type="InterPro" id="IPR001810">
    <property type="entry name" value="F-box_dom"/>
</dbReference>
<evidence type="ECO:0000256" key="4">
    <source>
        <dbReference type="ARBA" id="ARBA00022490"/>
    </source>
</evidence>
<feature type="compositionally biased region" description="Low complexity" evidence="10">
    <location>
        <begin position="1"/>
        <end position="24"/>
    </location>
</feature>
<evidence type="ECO:0000256" key="6">
    <source>
        <dbReference type="ARBA" id="ARBA00022737"/>
    </source>
</evidence>
<dbReference type="InterPro" id="IPR032675">
    <property type="entry name" value="LRR_dom_sf"/>
</dbReference>
<organism evidence="12 13">
    <name type="scientific">Petromyzon marinus</name>
    <name type="common">Sea lamprey</name>
    <dbReference type="NCBI Taxonomy" id="7757"/>
    <lineage>
        <taxon>Eukaryota</taxon>
        <taxon>Metazoa</taxon>
        <taxon>Chordata</taxon>
        <taxon>Craniata</taxon>
        <taxon>Vertebrata</taxon>
        <taxon>Cyclostomata</taxon>
        <taxon>Hyperoartia</taxon>
        <taxon>Petromyzontiformes</taxon>
        <taxon>Petromyzontidae</taxon>
        <taxon>Petromyzon</taxon>
    </lineage>
</organism>
<dbReference type="FunFam" id="3.80.10.10:FF:000010">
    <property type="entry name" value="F-box/LRR-repeat protein 3 isoform X1"/>
    <property type="match status" value="1"/>
</dbReference>
<feature type="compositionally biased region" description="Gly residues" evidence="10">
    <location>
        <begin position="156"/>
        <end position="189"/>
    </location>
</feature>
<reference evidence="13" key="1">
    <citation type="submission" date="2025-08" db="UniProtKB">
        <authorList>
            <consortium name="RefSeq"/>
        </authorList>
    </citation>
    <scope>IDENTIFICATION</scope>
    <source>
        <tissue evidence="13">Sperm</tissue>
    </source>
</reference>
<feature type="compositionally biased region" description="Low complexity" evidence="10">
    <location>
        <begin position="210"/>
        <end position="227"/>
    </location>
</feature>
<dbReference type="GO" id="GO:0048511">
    <property type="term" value="P:rhythmic process"/>
    <property type="evidence" value="ECO:0007669"/>
    <property type="project" value="UniProtKB-KW"/>
</dbReference>
<keyword evidence="5" id="KW-0433">Leucine-rich repeat</keyword>
<dbReference type="GO" id="GO:0042752">
    <property type="term" value="P:regulation of circadian rhythm"/>
    <property type="evidence" value="ECO:0007669"/>
    <property type="project" value="UniProtKB-ARBA"/>
</dbReference>
<dbReference type="SMART" id="SM00256">
    <property type="entry name" value="FBOX"/>
    <property type="match status" value="1"/>
</dbReference>
<dbReference type="RefSeq" id="XP_032832820.1">
    <property type="nucleotide sequence ID" value="XM_032976929.1"/>
</dbReference>
<sequence>MKKRGATNTTNNPTTNNNTTINNNNGGGLGTAGPTSSKRGRGHGLAPATPRLDHGHTAAAAVWPAAPVGDSAHQPEARLNARVAALLHVPAASTSSSSSSRSSSITQLNNGDKKGQDVLSHHGLGQQGLGQDGQGQQGQQGHHGQGQQGQDQQGQQGLGQDGQGQQGQQGHHGQGQQGQQGLGQDGLGQDGQDVLSHHGQGQDGQGQQGQDGDVASSSSACSSRGGPCGPHCGFPGPCLGEAAPDWGRLPAELLLHVFTWLPLVQRARACQVCRSWNQAFHRPELWRRFEFELSQPASSYLRATHPDLIQQIIARHSTHLQYVSVKVDSSKESAEAACNILSQLVNCSLKTLGLISTARPSFLDVSKAYFVSALTVVFVNSKSLCSLKVDDTPVDDPSLKVLVANNSETLKLLKMSSCPHVSPSGILCVADQCHGLRELALNYHVLSDALLLALSSERHVHLEHLRVDVVSAEPATLGPASRRFHSIRRSSWDALLTHSPHVNLVMYFFVGDEEEFEPFFRDATPVTHLYFGRSVSKAVLGRVGLHCPRLVELVVCANGLQPLDEELLRIAERCGSLSAIGLGECEVSCSAFVQFVRMCGARLAQLSIMEEVLVPDQRYGSLDEVHGDVSRLLGRAWYPDSMPTW</sequence>
<feature type="compositionally biased region" description="Basic and acidic residues" evidence="10">
    <location>
        <begin position="111"/>
        <end position="120"/>
    </location>
</feature>
<dbReference type="GO" id="GO:0005634">
    <property type="term" value="C:nucleus"/>
    <property type="evidence" value="ECO:0007669"/>
    <property type="project" value="UniProtKB-SubCell"/>
</dbReference>
<name>A0AAJ7XFV7_PETMA</name>
<keyword evidence="4" id="KW-0963">Cytoplasm</keyword>
<comment type="pathway">
    <text evidence="3">Protein modification; protein ubiquitination.</text>
</comment>
<keyword evidence="12" id="KW-1185">Reference proteome</keyword>
<dbReference type="InterPro" id="IPR036047">
    <property type="entry name" value="F-box-like_dom_sf"/>
</dbReference>
<keyword evidence="9" id="KW-0539">Nucleus</keyword>
<gene>
    <name evidence="13" type="primary">FBXL3</name>
</gene>
<accession>A0AAJ7XFV7</accession>
<dbReference type="Gene3D" id="3.80.10.10">
    <property type="entry name" value="Ribonuclease Inhibitor"/>
    <property type="match status" value="1"/>
</dbReference>
<dbReference type="Gene3D" id="1.20.1280.50">
    <property type="match status" value="1"/>
</dbReference>
<dbReference type="KEGG" id="pmrn:116955683"/>
<feature type="compositionally biased region" description="Low complexity" evidence="10">
    <location>
        <begin position="93"/>
        <end position="104"/>
    </location>
</feature>
<evidence type="ECO:0000313" key="12">
    <source>
        <dbReference type="Proteomes" id="UP001318040"/>
    </source>
</evidence>